<dbReference type="OrthoDB" id="9796612at2"/>
<dbReference type="Proteomes" id="UP000278746">
    <property type="component" value="Unassembled WGS sequence"/>
</dbReference>
<gene>
    <name evidence="5" type="ORF">EBO34_17425</name>
</gene>
<reference evidence="5 6" key="1">
    <citation type="submission" date="2018-10" db="EMBL/GenBank/DDBJ databases">
        <title>Bacillus Keqinensis sp. nov., a moderately halophilic bacterium isolated from a saline-alkaline lake.</title>
        <authorList>
            <person name="Wang H."/>
        </authorList>
    </citation>
    <scope>NUCLEOTIDE SEQUENCE [LARGE SCALE GENOMIC DNA]</scope>
    <source>
        <strain evidence="5 6">KQ-3</strain>
    </source>
</reference>
<protein>
    <submittedName>
        <fullName evidence="5">DUF86 domain-containing protein</fullName>
    </submittedName>
</protein>
<dbReference type="EMBL" id="RHIB01000003">
    <property type="protein sequence ID" value="RNA66975.1"/>
    <property type="molecule type" value="Genomic_DNA"/>
</dbReference>
<evidence type="ECO:0000256" key="3">
    <source>
        <dbReference type="ARBA" id="ARBA00022801"/>
    </source>
</evidence>
<keyword evidence="1" id="KW-1277">Toxin-antitoxin system</keyword>
<dbReference type="InterPro" id="IPR008201">
    <property type="entry name" value="HepT-like"/>
</dbReference>
<keyword evidence="6" id="KW-1185">Reference proteome</keyword>
<dbReference type="GO" id="GO:0016787">
    <property type="term" value="F:hydrolase activity"/>
    <property type="evidence" value="ECO:0007669"/>
    <property type="project" value="UniProtKB-KW"/>
</dbReference>
<name>A0A3M7TN64_9BACI</name>
<sequence length="96" mass="11106">MFISNVKVLVLSCHAHRIRRKLGLPQTSRDAFSILEKEGMLEPSLNKLMKAMVGFRNIAVHDYQELNLIILQRILENHLQDFQRYTESILKADAGE</sequence>
<proteinExistence type="inferred from homology"/>
<dbReference type="Pfam" id="PF01934">
    <property type="entry name" value="HepT-like"/>
    <property type="match status" value="1"/>
</dbReference>
<evidence type="ECO:0000256" key="4">
    <source>
        <dbReference type="ARBA" id="ARBA00024207"/>
    </source>
</evidence>
<dbReference type="NCBIfam" id="NF047751">
    <property type="entry name" value="HepT_toxin"/>
    <property type="match status" value="1"/>
</dbReference>
<keyword evidence="2" id="KW-0540">Nuclease</keyword>
<evidence type="ECO:0000313" key="6">
    <source>
        <dbReference type="Proteomes" id="UP000278746"/>
    </source>
</evidence>
<keyword evidence="3" id="KW-0378">Hydrolase</keyword>
<dbReference type="AlphaFoldDB" id="A0A3M7TN64"/>
<comment type="caution">
    <text evidence="5">The sequence shown here is derived from an EMBL/GenBank/DDBJ whole genome shotgun (WGS) entry which is preliminary data.</text>
</comment>
<dbReference type="InterPro" id="IPR037038">
    <property type="entry name" value="HepT-like_sf"/>
</dbReference>
<evidence type="ECO:0000313" key="5">
    <source>
        <dbReference type="EMBL" id="RNA66975.1"/>
    </source>
</evidence>
<evidence type="ECO:0000256" key="1">
    <source>
        <dbReference type="ARBA" id="ARBA00022649"/>
    </source>
</evidence>
<evidence type="ECO:0000256" key="2">
    <source>
        <dbReference type="ARBA" id="ARBA00022722"/>
    </source>
</evidence>
<dbReference type="GO" id="GO:0110001">
    <property type="term" value="C:toxin-antitoxin complex"/>
    <property type="evidence" value="ECO:0007669"/>
    <property type="project" value="InterPro"/>
</dbReference>
<dbReference type="InterPro" id="IPR052379">
    <property type="entry name" value="Type_VII_TA_RNase"/>
</dbReference>
<accession>A0A3M7TN64</accession>
<dbReference type="PANTHER" id="PTHR33397:SF3">
    <property type="entry name" value="MRNA NUCLEASE HEPT"/>
    <property type="match status" value="1"/>
</dbReference>
<dbReference type="Gene3D" id="1.20.120.580">
    <property type="entry name" value="bsu32300-like"/>
    <property type="match status" value="1"/>
</dbReference>
<organism evidence="5 6">
    <name type="scientific">Alteribacter keqinensis</name>
    <dbReference type="NCBI Taxonomy" id="2483800"/>
    <lineage>
        <taxon>Bacteria</taxon>
        <taxon>Bacillati</taxon>
        <taxon>Bacillota</taxon>
        <taxon>Bacilli</taxon>
        <taxon>Bacillales</taxon>
        <taxon>Bacillaceae</taxon>
        <taxon>Alteribacter</taxon>
    </lineage>
</organism>
<dbReference type="GO" id="GO:0004540">
    <property type="term" value="F:RNA nuclease activity"/>
    <property type="evidence" value="ECO:0007669"/>
    <property type="project" value="InterPro"/>
</dbReference>
<comment type="similarity">
    <text evidence="4">Belongs to the HepT RNase toxin family.</text>
</comment>
<dbReference type="PANTHER" id="PTHR33397">
    <property type="entry name" value="UPF0331 PROTEIN YUTE"/>
    <property type="match status" value="1"/>
</dbReference>